<dbReference type="InterPro" id="IPR014869">
    <property type="entry name" value="GT-D"/>
</dbReference>
<protein>
    <submittedName>
        <fullName evidence="2">Putative glycosyl transferase</fullName>
    </submittedName>
</protein>
<keyword evidence="3" id="KW-1185">Reference proteome</keyword>
<organism evidence="2 3">
    <name type="scientific">Paenibacillus agaridevorans</name>
    <dbReference type="NCBI Taxonomy" id="171404"/>
    <lineage>
        <taxon>Bacteria</taxon>
        <taxon>Bacillati</taxon>
        <taxon>Bacillota</taxon>
        <taxon>Bacilli</taxon>
        <taxon>Bacillales</taxon>
        <taxon>Paenibacillaceae</taxon>
        <taxon>Paenibacillus</taxon>
    </lineage>
</organism>
<dbReference type="GO" id="GO:0016740">
    <property type="term" value="F:transferase activity"/>
    <property type="evidence" value="ECO:0007669"/>
    <property type="project" value="UniProtKB-KW"/>
</dbReference>
<dbReference type="EMBL" id="BDQX01000099">
    <property type="protein sequence ID" value="GBG07667.1"/>
    <property type="molecule type" value="Genomic_DNA"/>
</dbReference>
<feature type="domain" description="Glycosyltransferase GT-D fold" evidence="1">
    <location>
        <begin position="1"/>
        <end position="116"/>
    </location>
</feature>
<dbReference type="Pfam" id="PF08759">
    <property type="entry name" value="GT-D"/>
    <property type="match status" value="1"/>
</dbReference>
<reference evidence="2 3" key="1">
    <citation type="submission" date="2017-08" db="EMBL/GenBank/DDBJ databases">
        <title>Substantial Increase in Enzyme Production by Combined Drug-Resistance Mutations in Paenibacillus agaridevorans.</title>
        <authorList>
            <person name="Tanaka Y."/>
            <person name="Funane K."/>
            <person name="Hosaka T."/>
            <person name="Shiwa Y."/>
            <person name="Fujita N."/>
            <person name="Miyazaki T."/>
            <person name="Yoshikawa H."/>
            <person name="Murakami K."/>
            <person name="Kasahara K."/>
            <person name="Inaoka T."/>
            <person name="Hiraga Y."/>
            <person name="Ochi K."/>
        </authorList>
    </citation>
    <scope>NUCLEOTIDE SEQUENCE [LARGE SCALE GENOMIC DNA]</scope>
    <source>
        <strain evidence="2 3">T-3040</strain>
    </source>
</reference>
<dbReference type="Proteomes" id="UP000245202">
    <property type="component" value="Unassembled WGS sequence"/>
</dbReference>
<proteinExistence type="predicted"/>
<gene>
    <name evidence="2" type="ORF">PAT3040_02223</name>
</gene>
<name>A0A2R5EM77_9BACL</name>
<evidence type="ECO:0000313" key="2">
    <source>
        <dbReference type="EMBL" id="GBG07667.1"/>
    </source>
</evidence>
<dbReference type="AlphaFoldDB" id="A0A2R5EM77"/>
<sequence length="141" mass="15895">MKRIWQDKSILIVEGEKSRLGVGNDLFDNTEKITRILCPSENAFSKYEQILDTIKKFDRNVLVLIALGPTATVLAYDLGLAGYSAIDIGHIDLEYEWMKRGAPSQIKIEGKYVNEVSNGSVVVENLDKDNLYWNQICATII</sequence>
<accession>A0A2R5EM77</accession>
<evidence type="ECO:0000259" key="1">
    <source>
        <dbReference type="Pfam" id="PF08759"/>
    </source>
</evidence>
<comment type="caution">
    <text evidence="2">The sequence shown here is derived from an EMBL/GenBank/DDBJ whole genome shotgun (WGS) entry which is preliminary data.</text>
</comment>
<keyword evidence="2" id="KW-0808">Transferase</keyword>
<evidence type="ECO:0000313" key="3">
    <source>
        <dbReference type="Proteomes" id="UP000245202"/>
    </source>
</evidence>